<dbReference type="AlphaFoldDB" id="A0A553I9T1"/>
<dbReference type="OrthoDB" id="6123at2759"/>
<evidence type="ECO:0000256" key="1">
    <source>
        <dbReference type="SAM" id="SignalP"/>
    </source>
</evidence>
<evidence type="ECO:0000313" key="4">
    <source>
        <dbReference type="Proteomes" id="UP000319160"/>
    </source>
</evidence>
<dbReference type="SUPFAM" id="SSF52266">
    <property type="entry name" value="SGNH hydrolase"/>
    <property type="match status" value="1"/>
</dbReference>
<gene>
    <name evidence="3" type="ORF">FHL15_002248</name>
</gene>
<organism evidence="3 4">
    <name type="scientific">Xylaria flabelliformis</name>
    <dbReference type="NCBI Taxonomy" id="2512241"/>
    <lineage>
        <taxon>Eukaryota</taxon>
        <taxon>Fungi</taxon>
        <taxon>Dikarya</taxon>
        <taxon>Ascomycota</taxon>
        <taxon>Pezizomycotina</taxon>
        <taxon>Sordariomycetes</taxon>
        <taxon>Xylariomycetidae</taxon>
        <taxon>Xylariales</taxon>
        <taxon>Xylariaceae</taxon>
        <taxon>Xylaria</taxon>
    </lineage>
</organism>
<dbReference type="EMBL" id="VFLP01000008">
    <property type="protein sequence ID" value="TRX96942.1"/>
    <property type="molecule type" value="Genomic_DNA"/>
</dbReference>
<dbReference type="Pfam" id="PF13472">
    <property type="entry name" value="Lipase_GDSL_2"/>
    <property type="match status" value="1"/>
</dbReference>
<dbReference type="Proteomes" id="UP000319160">
    <property type="component" value="Unassembled WGS sequence"/>
</dbReference>
<keyword evidence="1" id="KW-0732">Signal</keyword>
<evidence type="ECO:0000259" key="2">
    <source>
        <dbReference type="Pfam" id="PF13472"/>
    </source>
</evidence>
<sequence>MAISSYLTRALLLFVPIRAITGKKILHTQDSFTYTSTAQSVPLRLMPLGDSITRGYLSSDDNGYRQDLFNDLQGAGYTVDMVGSQQAGNMKDPDNDGFNGYKIDDIAGEARTDVPVYKPNLIVLNAGTNDCLQSFDINDAGSRLNNLITQLFQIEPEVTIIFSTLTMNADGPTDQRVQNVNVQIRNLASTLIGQGKRVVLAEAHGPDGPQVGDLADGTHPNDVGYNKMASIYFNAIKSASAQGLIQP</sequence>
<accession>A0A553I9T1</accession>
<proteinExistence type="predicted"/>
<comment type="caution">
    <text evidence="3">The sequence shown here is derived from an EMBL/GenBank/DDBJ whole genome shotgun (WGS) entry which is preliminary data.</text>
</comment>
<feature type="domain" description="SGNH hydrolase-type esterase" evidence="2">
    <location>
        <begin position="48"/>
        <end position="225"/>
    </location>
</feature>
<dbReference type="InterPro" id="IPR036514">
    <property type="entry name" value="SGNH_hydro_sf"/>
</dbReference>
<protein>
    <recommendedName>
        <fullName evidence="2">SGNH hydrolase-type esterase domain-containing protein</fullName>
    </recommendedName>
</protein>
<dbReference type="PANTHER" id="PTHR30383:SF31">
    <property type="entry name" value="SGNH HYDROLASE-TYPE ESTERASE DOMAIN-CONTAINING PROTEIN-RELATED"/>
    <property type="match status" value="1"/>
</dbReference>
<evidence type="ECO:0000313" key="3">
    <source>
        <dbReference type="EMBL" id="TRX96942.1"/>
    </source>
</evidence>
<feature type="signal peptide" evidence="1">
    <location>
        <begin position="1"/>
        <end position="22"/>
    </location>
</feature>
<dbReference type="GO" id="GO:0004622">
    <property type="term" value="F:phosphatidylcholine lysophospholipase activity"/>
    <property type="evidence" value="ECO:0007669"/>
    <property type="project" value="TreeGrafter"/>
</dbReference>
<keyword evidence="4" id="KW-1185">Reference proteome</keyword>
<dbReference type="InterPro" id="IPR051532">
    <property type="entry name" value="Ester_Hydrolysis_Enzymes"/>
</dbReference>
<dbReference type="CDD" id="cd01833">
    <property type="entry name" value="XynB_like"/>
    <property type="match status" value="1"/>
</dbReference>
<name>A0A553I9T1_9PEZI</name>
<reference evidence="4" key="1">
    <citation type="submission" date="2019-06" db="EMBL/GenBank/DDBJ databases">
        <title>Draft genome sequence of the griseofulvin-producing fungus Xylaria cubensis strain G536.</title>
        <authorList>
            <person name="Mead M.E."/>
            <person name="Raja H.A."/>
            <person name="Steenwyk J.L."/>
            <person name="Knowles S.L."/>
            <person name="Oberlies N.H."/>
            <person name="Rokas A."/>
        </authorList>
    </citation>
    <scope>NUCLEOTIDE SEQUENCE [LARGE SCALE GENOMIC DNA]</scope>
    <source>
        <strain evidence="4">G536</strain>
    </source>
</reference>
<dbReference type="PANTHER" id="PTHR30383">
    <property type="entry name" value="THIOESTERASE 1/PROTEASE 1/LYSOPHOSPHOLIPASE L1"/>
    <property type="match status" value="1"/>
</dbReference>
<dbReference type="Gene3D" id="3.40.50.1110">
    <property type="entry name" value="SGNH hydrolase"/>
    <property type="match status" value="1"/>
</dbReference>
<dbReference type="InterPro" id="IPR013830">
    <property type="entry name" value="SGNH_hydro"/>
</dbReference>
<feature type="chain" id="PRO_5022151295" description="SGNH hydrolase-type esterase domain-containing protein" evidence="1">
    <location>
        <begin position="23"/>
        <end position="247"/>
    </location>
</feature>